<evidence type="ECO:0000256" key="2">
    <source>
        <dbReference type="ARBA" id="ARBA00022670"/>
    </source>
</evidence>
<sequence>MIQTWIFKDQDRISGFKITGHADSGEYGRDIVCAAVSVLSINTVNSIEQITKIMPLVDSDDDNGGFLSVNVPESADADANRQAQVLLEALELGLTDISKSYKEYLVMN</sequence>
<evidence type="ECO:0000256" key="6">
    <source>
        <dbReference type="ARBA" id="ARBA00044538"/>
    </source>
</evidence>
<protein>
    <recommendedName>
        <fullName evidence="6">Ribosomal processing cysteine protease Prp</fullName>
    </recommendedName>
</protein>
<dbReference type="STRING" id="331679.IV81_GL000164"/>
<accession>A0A0R2L1F2</accession>
<keyword evidence="7" id="KW-0687">Ribonucleoprotein</keyword>
<dbReference type="GO" id="GO:0008234">
    <property type="term" value="F:cysteine-type peptidase activity"/>
    <property type="evidence" value="ECO:0007669"/>
    <property type="project" value="UniProtKB-KW"/>
</dbReference>
<evidence type="ECO:0000256" key="3">
    <source>
        <dbReference type="ARBA" id="ARBA00022801"/>
    </source>
</evidence>
<dbReference type="GO" id="GO:0005840">
    <property type="term" value="C:ribosome"/>
    <property type="evidence" value="ECO:0007669"/>
    <property type="project" value="UniProtKB-KW"/>
</dbReference>
<evidence type="ECO:0000256" key="4">
    <source>
        <dbReference type="ARBA" id="ARBA00022807"/>
    </source>
</evidence>
<evidence type="ECO:0000256" key="5">
    <source>
        <dbReference type="ARBA" id="ARBA00044503"/>
    </source>
</evidence>
<dbReference type="GO" id="GO:0042254">
    <property type="term" value="P:ribosome biogenesis"/>
    <property type="evidence" value="ECO:0007669"/>
    <property type="project" value="UniProtKB-KW"/>
</dbReference>
<keyword evidence="7" id="KW-0689">Ribosomal protein</keyword>
<comment type="similarity">
    <text evidence="5">Belongs to the Prp family.</text>
</comment>
<dbReference type="AlphaFoldDB" id="A0A0R2L1F2"/>
<dbReference type="Pfam" id="PF04327">
    <property type="entry name" value="Peptidase_Prp"/>
    <property type="match status" value="1"/>
</dbReference>
<keyword evidence="2" id="KW-0645">Protease</keyword>
<dbReference type="GO" id="GO:0006508">
    <property type="term" value="P:proteolysis"/>
    <property type="evidence" value="ECO:0007669"/>
    <property type="project" value="UniProtKB-KW"/>
</dbReference>
<proteinExistence type="inferred from homology"/>
<dbReference type="RefSeq" id="WP_057801314.1">
    <property type="nucleotide sequence ID" value="NZ_JQBX01000001.1"/>
</dbReference>
<dbReference type="Gene3D" id="3.30.70.1490">
    <property type="entry name" value="Cysteine protease Prp"/>
    <property type="match status" value="1"/>
</dbReference>
<keyword evidence="1" id="KW-0690">Ribosome biogenesis</keyword>
<name>A0A0R2L1F2_9LACO</name>
<organism evidence="7 8">
    <name type="scientific">Pediococcus stilesii</name>
    <dbReference type="NCBI Taxonomy" id="331679"/>
    <lineage>
        <taxon>Bacteria</taxon>
        <taxon>Bacillati</taxon>
        <taxon>Bacillota</taxon>
        <taxon>Bacilli</taxon>
        <taxon>Lactobacillales</taxon>
        <taxon>Lactobacillaceae</taxon>
        <taxon>Pediococcus</taxon>
    </lineage>
</organism>
<gene>
    <name evidence="7" type="ORF">IV81_GL000164</name>
</gene>
<dbReference type="PATRIC" id="fig|331679.3.peg.166"/>
<dbReference type="InterPro" id="IPR007422">
    <property type="entry name" value="Peptidase_Prp"/>
</dbReference>
<keyword evidence="4" id="KW-0788">Thiol protease</keyword>
<comment type="caution">
    <text evidence="7">The sequence shown here is derived from an EMBL/GenBank/DDBJ whole genome shotgun (WGS) entry which is preliminary data.</text>
</comment>
<keyword evidence="3" id="KW-0378">Hydrolase</keyword>
<dbReference type="EMBL" id="JQBX01000001">
    <property type="protein sequence ID" value="KRN95280.1"/>
    <property type="molecule type" value="Genomic_DNA"/>
</dbReference>
<dbReference type="SUPFAM" id="SSF118010">
    <property type="entry name" value="TM1457-like"/>
    <property type="match status" value="1"/>
</dbReference>
<dbReference type="PANTHER" id="PTHR39178">
    <property type="entry name" value="HYPOTHETICAL RIBOSOME-ASSOCIATED PROTEIN"/>
    <property type="match status" value="1"/>
</dbReference>
<keyword evidence="8" id="KW-1185">Reference proteome</keyword>
<dbReference type="InterPro" id="IPR036764">
    <property type="entry name" value="Peptidase_Prp_sf"/>
</dbReference>
<reference evidence="7 8" key="1">
    <citation type="journal article" date="2015" name="Genome Announc.">
        <title>Expanding the biotechnology potential of lactobacilli through comparative genomics of 213 strains and associated genera.</title>
        <authorList>
            <person name="Sun Z."/>
            <person name="Harris H.M."/>
            <person name="McCann A."/>
            <person name="Guo C."/>
            <person name="Argimon S."/>
            <person name="Zhang W."/>
            <person name="Yang X."/>
            <person name="Jeffery I.B."/>
            <person name="Cooney J.C."/>
            <person name="Kagawa T.F."/>
            <person name="Liu W."/>
            <person name="Song Y."/>
            <person name="Salvetti E."/>
            <person name="Wrobel A."/>
            <person name="Rasinkangas P."/>
            <person name="Parkhill J."/>
            <person name="Rea M.C."/>
            <person name="O'Sullivan O."/>
            <person name="Ritari J."/>
            <person name="Douillard F.P."/>
            <person name="Paul Ross R."/>
            <person name="Yang R."/>
            <person name="Briner A.E."/>
            <person name="Felis G.E."/>
            <person name="de Vos W.M."/>
            <person name="Barrangou R."/>
            <person name="Klaenhammer T.R."/>
            <person name="Caufield P.W."/>
            <person name="Cui Y."/>
            <person name="Zhang H."/>
            <person name="O'Toole P.W."/>
        </authorList>
    </citation>
    <scope>NUCLEOTIDE SEQUENCE [LARGE SCALE GENOMIC DNA]</scope>
    <source>
        <strain evidence="7 8">DSM 18001</strain>
    </source>
</reference>
<evidence type="ECO:0000256" key="1">
    <source>
        <dbReference type="ARBA" id="ARBA00022517"/>
    </source>
</evidence>
<dbReference type="PANTHER" id="PTHR39178:SF1">
    <property type="entry name" value="RIBOSOMAL-PROCESSING CYSTEINE PROTEASE PRP"/>
    <property type="match status" value="1"/>
</dbReference>
<evidence type="ECO:0000313" key="7">
    <source>
        <dbReference type="EMBL" id="KRN95280.1"/>
    </source>
</evidence>
<dbReference type="Proteomes" id="UP000051859">
    <property type="component" value="Unassembled WGS sequence"/>
</dbReference>
<evidence type="ECO:0000313" key="8">
    <source>
        <dbReference type="Proteomes" id="UP000051859"/>
    </source>
</evidence>
<dbReference type="CDD" id="cd16332">
    <property type="entry name" value="Prp-like"/>
    <property type="match status" value="1"/>
</dbReference>